<organism evidence="2 3">
    <name type="scientific">Caenorhabditis auriculariae</name>
    <dbReference type="NCBI Taxonomy" id="2777116"/>
    <lineage>
        <taxon>Eukaryota</taxon>
        <taxon>Metazoa</taxon>
        <taxon>Ecdysozoa</taxon>
        <taxon>Nematoda</taxon>
        <taxon>Chromadorea</taxon>
        <taxon>Rhabditida</taxon>
        <taxon>Rhabditina</taxon>
        <taxon>Rhabditomorpha</taxon>
        <taxon>Rhabditoidea</taxon>
        <taxon>Rhabditidae</taxon>
        <taxon>Peloderinae</taxon>
        <taxon>Caenorhabditis</taxon>
    </lineage>
</organism>
<evidence type="ECO:0000313" key="3">
    <source>
        <dbReference type="Proteomes" id="UP000835052"/>
    </source>
</evidence>
<dbReference type="OrthoDB" id="5786541at2759"/>
<feature type="region of interest" description="Disordered" evidence="1">
    <location>
        <begin position="1"/>
        <end position="25"/>
    </location>
</feature>
<feature type="compositionally biased region" description="Polar residues" evidence="1">
    <location>
        <begin position="252"/>
        <end position="265"/>
    </location>
</feature>
<feature type="compositionally biased region" description="Basic and acidic residues" evidence="1">
    <location>
        <begin position="130"/>
        <end position="150"/>
    </location>
</feature>
<dbReference type="Proteomes" id="UP000835052">
    <property type="component" value="Unassembled WGS sequence"/>
</dbReference>
<keyword evidence="3" id="KW-1185">Reference proteome</keyword>
<comment type="caution">
    <text evidence="2">The sequence shown here is derived from an EMBL/GenBank/DDBJ whole genome shotgun (WGS) entry which is preliminary data.</text>
</comment>
<proteinExistence type="predicted"/>
<dbReference type="EMBL" id="CAJGYM010000048">
    <property type="protein sequence ID" value="CAD6194819.1"/>
    <property type="molecule type" value="Genomic_DNA"/>
</dbReference>
<reference evidence="2" key="1">
    <citation type="submission" date="2020-10" db="EMBL/GenBank/DDBJ databases">
        <authorList>
            <person name="Kikuchi T."/>
        </authorList>
    </citation>
    <scope>NUCLEOTIDE SEQUENCE</scope>
    <source>
        <strain evidence="2">NKZ352</strain>
    </source>
</reference>
<gene>
    <name evidence="2" type="ORF">CAUJ_LOCUS10738</name>
</gene>
<sequence>MTNNDANRFRKERKSSGAGITERRDVSAHVVPSRTTFVEGGIAVIRYVIPIASPPMASSTKRRYGTYGRAITSPALLSSSVAWTRPSETTPGRFSMKTTSATPPPTSSGSAPRHEYATPNVTGFTARPPADPKQRSRVERLRQRISDRRTSAYMAPNQVFAESKESGDTSIQDLMNKYLKKKTPEKEMGRKSREVSSIKENHLKASDSRDSSPSIDALMKRYGSNGSSHRIRDSTLSRRESLEANGSVGSVDRNSSNKIPLNQSCREARLSGSDVKNQVGGQQRSSAANFGQEIQRRHRSRTNIYPFPGSFQSSFEV</sequence>
<feature type="compositionally biased region" description="Polar residues" evidence="1">
    <location>
        <begin position="274"/>
        <end position="289"/>
    </location>
</feature>
<evidence type="ECO:0000313" key="2">
    <source>
        <dbReference type="EMBL" id="CAD6194819.1"/>
    </source>
</evidence>
<protein>
    <submittedName>
        <fullName evidence="2">Uncharacterized protein</fullName>
    </submittedName>
</protein>
<feature type="compositionally biased region" description="Basic and acidic residues" evidence="1">
    <location>
        <begin position="182"/>
        <end position="210"/>
    </location>
</feature>
<name>A0A8S1HFZ1_9PELO</name>
<dbReference type="AlphaFoldDB" id="A0A8S1HFZ1"/>
<accession>A0A8S1HFZ1</accession>
<feature type="region of interest" description="Disordered" evidence="1">
    <location>
        <begin position="85"/>
        <end position="317"/>
    </location>
</feature>
<evidence type="ECO:0000256" key="1">
    <source>
        <dbReference type="SAM" id="MobiDB-lite"/>
    </source>
</evidence>
<feature type="compositionally biased region" description="Basic and acidic residues" evidence="1">
    <location>
        <begin position="230"/>
        <end position="242"/>
    </location>
</feature>